<evidence type="ECO:0000313" key="4">
    <source>
        <dbReference type="Proteomes" id="UP000694397"/>
    </source>
</evidence>
<dbReference type="Proteomes" id="UP000694397">
    <property type="component" value="Chromosome 9"/>
</dbReference>
<proteinExistence type="predicted"/>
<sequence>LPCVIREPCFVPSVATEGGKHWTDEEVQALLYIWADPQVQQRLQGTVRNKSIFQEVAKQLQRFGVQRDWKQCRSKYKNLKYDYKNAKSAGGGYFGRTMKFYREVEAILEGRAMRTKGSTELGKQEDAGARACKATHAGSCASTTRWTPSSRTRGTLETGSATCRLRPRGTRRPSTCTPATARTGAPPPARAPAQVSGRAVLALHNGLPEPRH</sequence>
<reference evidence="3" key="3">
    <citation type="submission" date="2025-09" db="UniProtKB">
        <authorList>
            <consortium name="Ensembl"/>
        </authorList>
    </citation>
    <scope>IDENTIFICATION</scope>
</reference>
<protein>
    <recommendedName>
        <fullName evidence="2">Myb/SANT-like DNA-binding domain-containing protein</fullName>
    </recommendedName>
</protein>
<dbReference type="Pfam" id="PF13837">
    <property type="entry name" value="Myb_DNA-bind_4"/>
    <property type="match status" value="1"/>
</dbReference>
<evidence type="ECO:0000259" key="2">
    <source>
        <dbReference type="Pfam" id="PF13837"/>
    </source>
</evidence>
<accession>A0A8C9RYS0</accession>
<evidence type="ECO:0000256" key="1">
    <source>
        <dbReference type="SAM" id="MobiDB-lite"/>
    </source>
</evidence>
<keyword evidence="4" id="KW-1185">Reference proteome</keyword>
<name>A0A8C9RYS0_SCLFO</name>
<dbReference type="InterPro" id="IPR044822">
    <property type="entry name" value="Myb_DNA-bind_4"/>
</dbReference>
<dbReference type="GeneTree" id="ENSGT00940000164461"/>
<organism evidence="3 4">
    <name type="scientific">Scleropages formosus</name>
    <name type="common">Asian bonytongue</name>
    <name type="synonym">Osteoglossum formosum</name>
    <dbReference type="NCBI Taxonomy" id="113540"/>
    <lineage>
        <taxon>Eukaryota</taxon>
        <taxon>Metazoa</taxon>
        <taxon>Chordata</taxon>
        <taxon>Craniata</taxon>
        <taxon>Vertebrata</taxon>
        <taxon>Euteleostomi</taxon>
        <taxon>Actinopterygii</taxon>
        <taxon>Neopterygii</taxon>
        <taxon>Teleostei</taxon>
        <taxon>Osteoglossocephala</taxon>
        <taxon>Osteoglossomorpha</taxon>
        <taxon>Osteoglossiformes</taxon>
        <taxon>Osteoglossidae</taxon>
        <taxon>Scleropages</taxon>
    </lineage>
</organism>
<dbReference type="OrthoDB" id="691673at2759"/>
<evidence type="ECO:0000313" key="3">
    <source>
        <dbReference type="Ensembl" id="ENSSFOP00015026144.2"/>
    </source>
</evidence>
<dbReference type="FunFam" id="1.10.10.60:FF:000032">
    <property type="entry name" value="Zinc finger and SCAN domain-containing 20"/>
    <property type="match status" value="1"/>
</dbReference>
<feature type="domain" description="Myb/SANT-like DNA-binding" evidence="2">
    <location>
        <begin position="20"/>
        <end position="107"/>
    </location>
</feature>
<dbReference type="Gene3D" id="1.10.10.60">
    <property type="entry name" value="Homeodomain-like"/>
    <property type="match status" value="1"/>
</dbReference>
<dbReference type="PANTHER" id="PTHR47595">
    <property type="entry name" value="HEAT SHOCK 70 KDA PROTEIN 14"/>
    <property type="match status" value="1"/>
</dbReference>
<dbReference type="PANTHER" id="PTHR47595:SF1">
    <property type="entry name" value="MYB_SANT-LIKE DNA-BINDING DOMAIN-CONTAINING PROTEIN"/>
    <property type="match status" value="1"/>
</dbReference>
<feature type="region of interest" description="Disordered" evidence="1">
    <location>
        <begin position="165"/>
        <end position="196"/>
    </location>
</feature>
<dbReference type="AlphaFoldDB" id="A0A8C9RYS0"/>
<dbReference type="Ensembl" id="ENSSFOT00015026438.2">
    <property type="protein sequence ID" value="ENSSFOP00015026144.2"/>
    <property type="gene ID" value="ENSSFOG00015016807.2"/>
</dbReference>
<reference evidence="3" key="2">
    <citation type="submission" date="2025-08" db="UniProtKB">
        <authorList>
            <consortium name="Ensembl"/>
        </authorList>
    </citation>
    <scope>IDENTIFICATION</scope>
</reference>
<reference evidence="3 4" key="1">
    <citation type="submission" date="2019-04" db="EMBL/GenBank/DDBJ databases">
        <authorList>
            <consortium name="Wellcome Sanger Institute Data Sharing"/>
        </authorList>
    </citation>
    <scope>NUCLEOTIDE SEQUENCE [LARGE SCALE GENOMIC DNA]</scope>
</reference>